<dbReference type="Gene3D" id="3.30.565.10">
    <property type="entry name" value="Histidine kinase-like ATPase, C-terminal domain"/>
    <property type="match status" value="1"/>
</dbReference>
<keyword evidence="5" id="KW-1185">Reference proteome</keyword>
<feature type="compositionally biased region" description="Low complexity" evidence="2">
    <location>
        <begin position="152"/>
        <end position="161"/>
    </location>
</feature>
<reference evidence="5" key="1">
    <citation type="journal article" date="2019" name="Int. J. Syst. Evol. Microbiol.">
        <title>The Global Catalogue of Microorganisms (GCM) 10K type strain sequencing project: providing services to taxonomists for standard genome sequencing and annotation.</title>
        <authorList>
            <consortium name="The Broad Institute Genomics Platform"/>
            <consortium name="The Broad Institute Genome Sequencing Center for Infectious Disease"/>
            <person name="Wu L."/>
            <person name="Ma J."/>
        </authorList>
    </citation>
    <scope>NUCLEOTIDE SEQUENCE [LARGE SCALE GENOMIC DNA]</scope>
    <source>
        <strain evidence="5">JCM 30846</strain>
    </source>
</reference>
<keyword evidence="1" id="KW-0723">Serine/threonine-protein kinase</keyword>
<organism evidence="4 5">
    <name type="scientific">Streptomyces tremellae</name>
    <dbReference type="NCBI Taxonomy" id="1124239"/>
    <lineage>
        <taxon>Bacteria</taxon>
        <taxon>Bacillati</taxon>
        <taxon>Actinomycetota</taxon>
        <taxon>Actinomycetes</taxon>
        <taxon>Kitasatosporales</taxon>
        <taxon>Streptomycetaceae</taxon>
        <taxon>Streptomyces</taxon>
    </lineage>
</organism>
<dbReference type="Proteomes" id="UP001499884">
    <property type="component" value="Unassembled WGS sequence"/>
</dbReference>
<gene>
    <name evidence="4" type="ORF">GCM10023082_09770</name>
</gene>
<feature type="domain" description="Histidine kinase/HSP90-like ATPase" evidence="3">
    <location>
        <begin position="17"/>
        <end position="120"/>
    </location>
</feature>
<dbReference type="PANTHER" id="PTHR35526:SF3">
    <property type="entry name" value="ANTI-SIGMA-F FACTOR RSBW"/>
    <property type="match status" value="1"/>
</dbReference>
<dbReference type="EMBL" id="BAABEP010000003">
    <property type="protein sequence ID" value="GAA3714033.1"/>
    <property type="molecule type" value="Genomic_DNA"/>
</dbReference>
<evidence type="ECO:0000256" key="1">
    <source>
        <dbReference type="ARBA" id="ARBA00022527"/>
    </source>
</evidence>
<protein>
    <submittedName>
        <fullName evidence="4">ATP-binding protein</fullName>
    </submittedName>
</protein>
<keyword evidence="4" id="KW-0547">Nucleotide-binding</keyword>
<evidence type="ECO:0000313" key="4">
    <source>
        <dbReference type="EMBL" id="GAA3714033.1"/>
    </source>
</evidence>
<dbReference type="CDD" id="cd16936">
    <property type="entry name" value="HATPase_RsbW-like"/>
    <property type="match status" value="1"/>
</dbReference>
<keyword evidence="1" id="KW-0808">Transferase</keyword>
<dbReference type="InterPro" id="IPR050267">
    <property type="entry name" value="Anti-sigma-factor_SerPK"/>
</dbReference>
<dbReference type="Pfam" id="PF13581">
    <property type="entry name" value="HATPase_c_2"/>
    <property type="match status" value="1"/>
</dbReference>
<sequence length="171" mass="18420">MTVPLDRHYELELHVSEERVPQIRRIVAAYLRYWNLDPHVQAVCRGVDELLTNVHHHVGGTSRCVLELRLSGRHLTASVTDDGPAMPRLLTAGGGGLARVAALSDSWGTCPTADGKVVWFTRSVQAPVSEPRVRAVPPTPVDTALRAEPAAEAVTAAGEPASRTSRVPEPA</sequence>
<dbReference type="InterPro" id="IPR003594">
    <property type="entry name" value="HATPase_dom"/>
</dbReference>
<evidence type="ECO:0000313" key="5">
    <source>
        <dbReference type="Proteomes" id="UP001499884"/>
    </source>
</evidence>
<dbReference type="InterPro" id="IPR036890">
    <property type="entry name" value="HATPase_C_sf"/>
</dbReference>
<keyword evidence="4" id="KW-0067">ATP-binding</keyword>
<name>A0ABP7E407_9ACTN</name>
<comment type="caution">
    <text evidence="4">The sequence shown here is derived from an EMBL/GenBank/DDBJ whole genome shotgun (WGS) entry which is preliminary data.</text>
</comment>
<keyword evidence="1" id="KW-0418">Kinase</keyword>
<proteinExistence type="predicted"/>
<evidence type="ECO:0000256" key="2">
    <source>
        <dbReference type="SAM" id="MobiDB-lite"/>
    </source>
</evidence>
<dbReference type="GO" id="GO:0005524">
    <property type="term" value="F:ATP binding"/>
    <property type="evidence" value="ECO:0007669"/>
    <property type="project" value="UniProtKB-KW"/>
</dbReference>
<accession>A0ABP7E407</accession>
<dbReference type="SUPFAM" id="SSF55874">
    <property type="entry name" value="ATPase domain of HSP90 chaperone/DNA topoisomerase II/histidine kinase"/>
    <property type="match status" value="1"/>
</dbReference>
<feature type="region of interest" description="Disordered" evidence="2">
    <location>
        <begin position="152"/>
        <end position="171"/>
    </location>
</feature>
<dbReference type="RefSeq" id="WP_345641577.1">
    <property type="nucleotide sequence ID" value="NZ_BAABEP010000003.1"/>
</dbReference>
<evidence type="ECO:0000259" key="3">
    <source>
        <dbReference type="Pfam" id="PF13581"/>
    </source>
</evidence>
<dbReference type="PANTHER" id="PTHR35526">
    <property type="entry name" value="ANTI-SIGMA-F FACTOR RSBW-RELATED"/>
    <property type="match status" value="1"/>
</dbReference>